<dbReference type="GO" id="GO:0004930">
    <property type="term" value="F:G protein-coupled receptor activity"/>
    <property type="evidence" value="ECO:0007669"/>
    <property type="project" value="UniProtKB-KW"/>
</dbReference>
<evidence type="ECO:0000256" key="9">
    <source>
        <dbReference type="ARBA" id="ARBA00023224"/>
    </source>
</evidence>
<sequence>MNYTEVKEFRVLLFSNINGCKSPIIFAFCFIYLVGVLMNLTIFTLICADSHLHTPMYLFLCNLSFVDICYTTVTIPKLLAMLLSGHNTMLFTQCTIQMFILFMLATTEALLLLIMAYDRYVAICNPLRYHQLLSKKMCFLFISLAWLCGSLNSSQLTISAAKMSYCNSNTIHSFYCDIKALKNIACGGMEILQSIIYINAVFLGLLPFLGSLTSYTKIVKIVLSINSSEGRRKAFSTCSSHLTVIIIFYWTGTTVFMIPPSKQYCVLEQVFTVLYTTIIPMLNPLIYSLKNKDVKCAMGRLLGMKTVQKFHSHIQS</sequence>
<accession>A0AAV2ZJQ2</accession>
<feature type="transmembrane region" description="Helical" evidence="11">
    <location>
        <begin position="24"/>
        <end position="45"/>
    </location>
</feature>
<dbReference type="EMBL" id="DYDO01000056">
    <property type="protein sequence ID" value="DBA13668.1"/>
    <property type="molecule type" value="Genomic_DNA"/>
</dbReference>
<evidence type="ECO:0000256" key="10">
    <source>
        <dbReference type="RuleBase" id="RU000688"/>
    </source>
</evidence>
<dbReference type="FunFam" id="1.20.1070.10:FF:000015">
    <property type="entry name" value="Olfactory receptor"/>
    <property type="match status" value="1"/>
</dbReference>
<feature type="transmembrane region" description="Helical" evidence="11">
    <location>
        <begin position="270"/>
        <end position="289"/>
    </location>
</feature>
<dbReference type="GO" id="GO:0004984">
    <property type="term" value="F:olfactory receptor activity"/>
    <property type="evidence" value="ECO:0007669"/>
    <property type="project" value="InterPro"/>
</dbReference>
<dbReference type="PROSITE" id="PS50262">
    <property type="entry name" value="G_PROTEIN_RECEP_F1_2"/>
    <property type="match status" value="1"/>
</dbReference>
<dbReference type="InterPro" id="IPR000276">
    <property type="entry name" value="GPCR_Rhodpsn"/>
</dbReference>
<dbReference type="AlphaFoldDB" id="A0AAV2ZJQ2"/>
<evidence type="ECO:0000256" key="2">
    <source>
        <dbReference type="ARBA" id="ARBA00022475"/>
    </source>
</evidence>
<evidence type="ECO:0000256" key="7">
    <source>
        <dbReference type="ARBA" id="ARBA00023136"/>
    </source>
</evidence>
<dbReference type="PROSITE" id="PS00237">
    <property type="entry name" value="G_PROTEIN_RECEP_F1_1"/>
    <property type="match status" value="1"/>
</dbReference>
<dbReference type="CDD" id="cd13954">
    <property type="entry name" value="7tmA_OR"/>
    <property type="match status" value="1"/>
</dbReference>
<feature type="domain" description="G-protein coupled receptors family 1 profile" evidence="12">
    <location>
        <begin position="38"/>
        <end position="287"/>
    </location>
</feature>
<keyword evidence="2 11" id="KW-1003">Cell membrane</keyword>
<keyword evidence="6 10" id="KW-0297">G-protein coupled receptor</keyword>
<reference evidence="13" key="1">
    <citation type="thesis" date="2020" institute="ProQuest LLC" country="789 East Eisenhower Parkway, Ann Arbor, MI, USA">
        <title>Comparative Genomics and Chromosome Evolution.</title>
        <authorList>
            <person name="Mudd A.B."/>
        </authorList>
    </citation>
    <scope>NUCLEOTIDE SEQUENCE</scope>
    <source>
        <strain evidence="13">1538</strain>
        <tissue evidence="13">Blood</tissue>
    </source>
</reference>
<gene>
    <name evidence="13" type="ORF">GDO54_018582</name>
</gene>
<feature type="transmembrane region" description="Helical" evidence="11">
    <location>
        <begin position="96"/>
        <end position="117"/>
    </location>
</feature>
<dbReference type="GO" id="GO:0005886">
    <property type="term" value="C:plasma membrane"/>
    <property type="evidence" value="ECO:0007669"/>
    <property type="project" value="UniProtKB-SubCell"/>
</dbReference>
<dbReference type="SUPFAM" id="SSF81321">
    <property type="entry name" value="Family A G protein-coupled receptor-like"/>
    <property type="match status" value="1"/>
</dbReference>
<name>A0AAV2ZJQ2_PYXAD</name>
<evidence type="ECO:0000313" key="14">
    <source>
        <dbReference type="Proteomes" id="UP001181693"/>
    </source>
</evidence>
<evidence type="ECO:0000256" key="8">
    <source>
        <dbReference type="ARBA" id="ARBA00023170"/>
    </source>
</evidence>
<comment type="similarity">
    <text evidence="10">Belongs to the G-protein coupled receptor 1 family.</text>
</comment>
<organism evidence="13 14">
    <name type="scientific">Pyxicephalus adspersus</name>
    <name type="common">African bullfrog</name>
    <dbReference type="NCBI Taxonomy" id="30357"/>
    <lineage>
        <taxon>Eukaryota</taxon>
        <taxon>Metazoa</taxon>
        <taxon>Chordata</taxon>
        <taxon>Craniata</taxon>
        <taxon>Vertebrata</taxon>
        <taxon>Euteleostomi</taxon>
        <taxon>Amphibia</taxon>
        <taxon>Batrachia</taxon>
        <taxon>Anura</taxon>
        <taxon>Neobatrachia</taxon>
        <taxon>Ranoidea</taxon>
        <taxon>Pyxicephalidae</taxon>
        <taxon>Pyxicephalinae</taxon>
        <taxon>Pyxicephalus</taxon>
    </lineage>
</organism>
<evidence type="ECO:0000256" key="6">
    <source>
        <dbReference type="ARBA" id="ARBA00023040"/>
    </source>
</evidence>
<keyword evidence="7 11" id="KW-0472">Membrane</keyword>
<feature type="transmembrane region" description="Helical" evidence="11">
    <location>
        <begin position="191"/>
        <end position="213"/>
    </location>
</feature>
<keyword evidence="5 11" id="KW-1133">Transmembrane helix</keyword>
<feature type="transmembrane region" description="Helical" evidence="11">
    <location>
        <begin position="234"/>
        <end position="258"/>
    </location>
</feature>
<keyword evidence="3 10" id="KW-0812">Transmembrane</keyword>
<evidence type="ECO:0000256" key="11">
    <source>
        <dbReference type="RuleBase" id="RU363047"/>
    </source>
</evidence>
<keyword evidence="4 11" id="KW-0552">Olfaction</keyword>
<comment type="caution">
    <text evidence="13">The sequence shown here is derived from an EMBL/GenBank/DDBJ whole genome shotgun (WGS) entry which is preliminary data.</text>
</comment>
<feature type="transmembrane region" description="Helical" evidence="11">
    <location>
        <begin position="138"/>
        <end position="158"/>
    </location>
</feature>
<dbReference type="InterPro" id="IPR050516">
    <property type="entry name" value="Olfactory_GPCR"/>
</dbReference>
<proteinExistence type="inferred from homology"/>
<comment type="subcellular location">
    <subcellularLocation>
        <location evidence="1 11">Cell membrane</location>
        <topology evidence="1 11">Multi-pass membrane protein</topology>
    </subcellularLocation>
</comment>
<evidence type="ECO:0000259" key="12">
    <source>
        <dbReference type="PROSITE" id="PS50262"/>
    </source>
</evidence>
<keyword evidence="14" id="KW-1185">Reference proteome</keyword>
<dbReference type="PRINTS" id="PR00237">
    <property type="entry name" value="GPCRRHODOPSN"/>
</dbReference>
<keyword evidence="11" id="KW-0716">Sensory transduction</keyword>
<dbReference type="Proteomes" id="UP001181693">
    <property type="component" value="Unassembled WGS sequence"/>
</dbReference>
<protein>
    <recommendedName>
        <fullName evidence="11">Olfactory receptor</fullName>
    </recommendedName>
</protein>
<dbReference type="PANTHER" id="PTHR26452">
    <property type="entry name" value="OLFACTORY RECEPTOR"/>
    <property type="match status" value="1"/>
</dbReference>
<evidence type="ECO:0000313" key="13">
    <source>
        <dbReference type="EMBL" id="DBA13668.1"/>
    </source>
</evidence>
<feature type="transmembrane region" description="Helical" evidence="11">
    <location>
        <begin position="57"/>
        <end position="76"/>
    </location>
</feature>
<dbReference type="PRINTS" id="PR00245">
    <property type="entry name" value="OLFACTORYR"/>
</dbReference>
<dbReference type="InterPro" id="IPR000725">
    <property type="entry name" value="Olfact_rcpt"/>
</dbReference>
<dbReference type="Pfam" id="PF13853">
    <property type="entry name" value="7tm_4"/>
    <property type="match status" value="1"/>
</dbReference>
<evidence type="ECO:0000256" key="3">
    <source>
        <dbReference type="ARBA" id="ARBA00022692"/>
    </source>
</evidence>
<dbReference type="InterPro" id="IPR017452">
    <property type="entry name" value="GPCR_Rhodpsn_7TM"/>
</dbReference>
<keyword evidence="9 10" id="KW-0807">Transducer</keyword>
<evidence type="ECO:0000256" key="1">
    <source>
        <dbReference type="ARBA" id="ARBA00004651"/>
    </source>
</evidence>
<dbReference type="Gene3D" id="1.20.1070.10">
    <property type="entry name" value="Rhodopsin 7-helix transmembrane proteins"/>
    <property type="match status" value="1"/>
</dbReference>
<keyword evidence="8 10" id="KW-0675">Receptor</keyword>
<evidence type="ECO:0000256" key="4">
    <source>
        <dbReference type="ARBA" id="ARBA00022725"/>
    </source>
</evidence>
<evidence type="ECO:0000256" key="5">
    <source>
        <dbReference type="ARBA" id="ARBA00022989"/>
    </source>
</evidence>